<evidence type="ECO:0000256" key="5">
    <source>
        <dbReference type="PROSITE-ProRule" id="PRU00284"/>
    </source>
</evidence>
<dbReference type="AlphaFoldDB" id="A0A0C5W426"/>
<dbReference type="GO" id="GO:0004888">
    <property type="term" value="F:transmembrane signaling receptor activity"/>
    <property type="evidence" value="ECO:0007669"/>
    <property type="project" value="TreeGrafter"/>
</dbReference>
<name>A0A0C5W426_9GAMM</name>
<feature type="domain" description="HAMP" evidence="9">
    <location>
        <begin position="380"/>
        <end position="432"/>
    </location>
</feature>
<dbReference type="SMART" id="SM00283">
    <property type="entry name" value="MA"/>
    <property type="match status" value="1"/>
</dbReference>
<evidence type="ECO:0000256" key="2">
    <source>
        <dbReference type="ARBA" id="ARBA00022500"/>
    </source>
</evidence>
<gene>
    <name evidence="10" type="ORF">YC6258_05344</name>
</gene>
<dbReference type="KEGG" id="gsn:YC6258_05344"/>
<dbReference type="PROSITE" id="PS50111">
    <property type="entry name" value="CHEMOTAXIS_TRANSDUC_2"/>
    <property type="match status" value="1"/>
</dbReference>
<evidence type="ECO:0000313" key="10">
    <source>
        <dbReference type="EMBL" id="AJQ97374.1"/>
    </source>
</evidence>
<sequence>MKLNVRFKIALSAGLCLIIASLLLIAYGLYSSTSTQSIISARITSLVRENTLQNINNLASARSNYIQAKLQEGLDAARTMAQSFEVAQKEGVRKAMGQDRNRINNLLKTILLNNDNFYSTFSAWEPQALDNQDLFFRKSDDTGSEAGTGRFLPSWSRDSTGQAVVATLDNYDNQDSFANGILKGGWYQIPKSTLQESVYGPVPVITDNGSKIWQISLSVPIVVDDQFLGIAGITYNQAFIQQLVEQLDADLFKGQGRAIVINYDGIIIAESENPDLTGEHISSVVPDSATEIIQDTQNKTTKSFYSDDNQILNAIVPLTLGKTTTPWSVMISLPQTVALSDVLTLKKEMADRSVDSSLWQIVVGVIVSAAFVLLLWLLAGRLAKPVSSAVELAQDIRVGEFSKRLDHKSNDEIGQLTDALNTMASSLQEQVLLAERISQGDLNQTVNLASDRDKLGLALQRMIEHLNALVSQVQQGSQEISKNAAQMAELSQGISEGAANSATSVTEISTTITQMTQQTSESAENAHQADVLSKESQRHAEEGNQLMEELNHAMKEIGDSGKNITDIIKTINDIASQTNLLALNAAIEAARAGEQGRGFAVVADEVRSLAARSSKAASESAAMIESTTEKTRAGTEIAAKTAASLKEIVTSAQKVSDLVSLIALSSSEQASALKHASIGLEQIDQVTHQNSQSAEECASAAQVLTQQARQLQGLISTFKVKS</sequence>
<dbReference type="PANTHER" id="PTHR43531:SF11">
    <property type="entry name" value="METHYL-ACCEPTING CHEMOTAXIS PROTEIN 3"/>
    <property type="match status" value="1"/>
</dbReference>
<dbReference type="GO" id="GO:0006935">
    <property type="term" value="P:chemotaxis"/>
    <property type="evidence" value="ECO:0007669"/>
    <property type="project" value="UniProtKB-KW"/>
</dbReference>
<keyword evidence="7" id="KW-0812">Transmembrane</keyword>
<dbReference type="Pfam" id="PF00015">
    <property type="entry name" value="MCPsignal"/>
    <property type="match status" value="1"/>
</dbReference>
<dbReference type="SMART" id="SM00304">
    <property type="entry name" value="HAMP"/>
    <property type="match status" value="2"/>
</dbReference>
<dbReference type="Gene3D" id="3.30.450.20">
    <property type="entry name" value="PAS domain"/>
    <property type="match status" value="1"/>
</dbReference>
<accession>A0A0C5W426</accession>
<dbReference type="InterPro" id="IPR003660">
    <property type="entry name" value="HAMP_dom"/>
</dbReference>
<dbReference type="STRING" id="1445510.YC6258_05344"/>
<dbReference type="CDD" id="cd12913">
    <property type="entry name" value="PDC1_MCP_like"/>
    <property type="match status" value="1"/>
</dbReference>
<dbReference type="FunFam" id="1.10.287.950:FF:000001">
    <property type="entry name" value="Methyl-accepting chemotaxis sensory transducer"/>
    <property type="match status" value="1"/>
</dbReference>
<feature type="region of interest" description="Disordered" evidence="6">
    <location>
        <begin position="514"/>
        <end position="542"/>
    </location>
</feature>
<dbReference type="SUPFAM" id="SSF58104">
    <property type="entry name" value="Methyl-accepting chemotaxis protein (MCP) signaling domain"/>
    <property type="match status" value="1"/>
</dbReference>
<dbReference type="PROSITE" id="PS50885">
    <property type="entry name" value="HAMP"/>
    <property type="match status" value="1"/>
</dbReference>
<evidence type="ECO:0000256" key="1">
    <source>
        <dbReference type="ARBA" id="ARBA00004370"/>
    </source>
</evidence>
<dbReference type="GO" id="GO:0007165">
    <property type="term" value="P:signal transduction"/>
    <property type="evidence" value="ECO:0007669"/>
    <property type="project" value="UniProtKB-KW"/>
</dbReference>
<evidence type="ECO:0000259" key="9">
    <source>
        <dbReference type="PROSITE" id="PS50885"/>
    </source>
</evidence>
<dbReference type="OrthoDB" id="2489132at2"/>
<feature type="compositionally biased region" description="Basic and acidic residues" evidence="6">
    <location>
        <begin position="532"/>
        <end position="542"/>
    </location>
</feature>
<evidence type="ECO:0000259" key="8">
    <source>
        <dbReference type="PROSITE" id="PS50111"/>
    </source>
</evidence>
<dbReference type="GO" id="GO:0005886">
    <property type="term" value="C:plasma membrane"/>
    <property type="evidence" value="ECO:0007669"/>
    <property type="project" value="TreeGrafter"/>
</dbReference>
<proteinExistence type="inferred from homology"/>
<evidence type="ECO:0000256" key="6">
    <source>
        <dbReference type="SAM" id="MobiDB-lite"/>
    </source>
</evidence>
<comment type="subcellular location">
    <subcellularLocation>
        <location evidence="1">Membrane</location>
    </subcellularLocation>
</comment>
<dbReference type="EMBL" id="CP007142">
    <property type="protein sequence ID" value="AJQ97374.1"/>
    <property type="molecule type" value="Genomic_DNA"/>
</dbReference>
<evidence type="ECO:0000256" key="7">
    <source>
        <dbReference type="SAM" id="Phobius"/>
    </source>
</evidence>
<dbReference type="CDD" id="cd06225">
    <property type="entry name" value="HAMP"/>
    <property type="match status" value="1"/>
</dbReference>
<dbReference type="PANTHER" id="PTHR43531">
    <property type="entry name" value="PROTEIN ICFG"/>
    <property type="match status" value="1"/>
</dbReference>
<comment type="similarity">
    <text evidence="4">Belongs to the methyl-accepting chemotaxis (MCP) protein family.</text>
</comment>
<feature type="transmembrane region" description="Helical" evidence="7">
    <location>
        <begin position="358"/>
        <end position="379"/>
    </location>
</feature>
<organism evidence="10 11">
    <name type="scientific">Gynuella sunshinyii YC6258</name>
    <dbReference type="NCBI Taxonomy" id="1445510"/>
    <lineage>
        <taxon>Bacteria</taxon>
        <taxon>Pseudomonadati</taxon>
        <taxon>Pseudomonadota</taxon>
        <taxon>Gammaproteobacteria</taxon>
        <taxon>Oceanospirillales</taxon>
        <taxon>Saccharospirillaceae</taxon>
        <taxon>Gynuella</taxon>
    </lineage>
</organism>
<keyword evidence="7" id="KW-0472">Membrane</keyword>
<keyword evidence="7" id="KW-1133">Transmembrane helix</keyword>
<evidence type="ECO:0000313" key="11">
    <source>
        <dbReference type="Proteomes" id="UP000032266"/>
    </source>
</evidence>
<dbReference type="Pfam" id="PF00672">
    <property type="entry name" value="HAMP"/>
    <property type="match status" value="1"/>
</dbReference>
<dbReference type="HOGENOM" id="CLU_000445_107_12_6"/>
<protein>
    <submittedName>
        <fullName evidence="10">Methyl-accepting chemotaxis protein</fullName>
    </submittedName>
</protein>
<evidence type="ECO:0000256" key="4">
    <source>
        <dbReference type="ARBA" id="ARBA00029447"/>
    </source>
</evidence>
<reference evidence="10 11" key="1">
    <citation type="submission" date="2014-01" db="EMBL/GenBank/DDBJ databases">
        <title>Full genme sequencing of cellulolytic bacterium Gynuella sunshinyii YC6258T gen. nov., sp. nov.</title>
        <authorList>
            <person name="Khan H."/>
            <person name="Chung E.J."/>
            <person name="Chung Y.R."/>
        </authorList>
    </citation>
    <scope>NUCLEOTIDE SEQUENCE [LARGE SCALE GENOMIC DNA]</scope>
    <source>
        <strain evidence="10 11">YC6258</strain>
    </source>
</reference>
<keyword evidence="11" id="KW-1185">Reference proteome</keyword>
<dbReference type="Gene3D" id="6.10.340.10">
    <property type="match status" value="1"/>
</dbReference>
<dbReference type="RefSeq" id="WP_044619132.1">
    <property type="nucleotide sequence ID" value="NZ_CP007142.1"/>
</dbReference>
<keyword evidence="3 5" id="KW-0807">Transducer</keyword>
<dbReference type="Gene3D" id="1.10.287.950">
    <property type="entry name" value="Methyl-accepting chemotaxis protein"/>
    <property type="match status" value="1"/>
</dbReference>
<dbReference type="Proteomes" id="UP000032266">
    <property type="component" value="Chromosome"/>
</dbReference>
<dbReference type="InterPro" id="IPR051310">
    <property type="entry name" value="MCP_chemotaxis"/>
</dbReference>
<dbReference type="InterPro" id="IPR004089">
    <property type="entry name" value="MCPsignal_dom"/>
</dbReference>
<evidence type="ECO:0000256" key="3">
    <source>
        <dbReference type="ARBA" id="ARBA00023224"/>
    </source>
</evidence>
<feature type="domain" description="Methyl-accepting transducer" evidence="8">
    <location>
        <begin position="476"/>
        <end position="705"/>
    </location>
</feature>
<keyword evidence="2" id="KW-0145">Chemotaxis</keyword>